<organism evidence="3">
    <name type="scientific">Schistocephalus solidus</name>
    <name type="common">Tapeworm</name>
    <dbReference type="NCBI Taxonomy" id="70667"/>
    <lineage>
        <taxon>Eukaryota</taxon>
        <taxon>Metazoa</taxon>
        <taxon>Spiralia</taxon>
        <taxon>Lophotrochozoa</taxon>
        <taxon>Platyhelminthes</taxon>
        <taxon>Cestoda</taxon>
        <taxon>Eucestoda</taxon>
        <taxon>Diphyllobothriidea</taxon>
        <taxon>Diphyllobothriidae</taxon>
        <taxon>Schistocephalus</taxon>
    </lineage>
</organism>
<gene>
    <name evidence="1" type="ORF">SSLN_LOCUS12954</name>
</gene>
<reference evidence="1 2" key="2">
    <citation type="submission" date="2018-11" db="EMBL/GenBank/DDBJ databases">
        <authorList>
            <consortium name="Pathogen Informatics"/>
        </authorList>
    </citation>
    <scope>NUCLEOTIDE SEQUENCE [LARGE SCALE GENOMIC DNA]</scope>
    <source>
        <strain evidence="1 2">NST_G2</strain>
    </source>
</reference>
<reference evidence="3" key="1">
    <citation type="submission" date="2016-06" db="UniProtKB">
        <authorList>
            <consortium name="WormBaseParasite"/>
        </authorList>
    </citation>
    <scope>IDENTIFICATION</scope>
</reference>
<accession>A0A183T906</accession>
<dbReference type="Proteomes" id="UP000275846">
    <property type="component" value="Unassembled WGS sequence"/>
</dbReference>
<sequence length="281" mass="30826">MNLQTTVRAGQLSDAEAGAAAGDLVYVYYTDSSKGIEPADKGDATVIIKKTDYINKANQVFNDREAYTLLPDDPNKKQAASVKTKITELTRLKFISPDDSRFMNLSDPVLHIHMASQGAGVPVRGGEFSCGRLLLVPNSHLCLLEVGFFQRPHPGPADKGDATVIIKKTDYINKANQVFNDREAYTPLPDDPNKMQAASVKTKITELTRLKFITPDDSRFMNLSDPVVNAPVAASYWYPTLTSASSKLGSSSGHTLGNRNDRRAKPGEGLRCWVCLDTRYV</sequence>
<proteinExistence type="predicted"/>
<evidence type="ECO:0000313" key="1">
    <source>
        <dbReference type="EMBL" id="VDL99339.1"/>
    </source>
</evidence>
<dbReference type="WBParaSite" id="SSLN_0001345501-mRNA-1">
    <property type="protein sequence ID" value="SSLN_0001345501-mRNA-1"/>
    <property type="gene ID" value="SSLN_0001345501"/>
</dbReference>
<evidence type="ECO:0000313" key="3">
    <source>
        <dbReference type="WBParaSite" id="SSLN_0001345501-mRNA-1"/>
    </source>
</evidence>
<dbReference type="AlphaFoldDB" id="A0A183T906"/>
<evidence type="ECO:0000313" key="2">
    <source>
        <dbReference type="Proteomes" id="UP000275846"/>
    </source>
</evidence>
<dbReference type="EMBL" id="UYSU01037671">
    <property type="protein sequence ID" value="VDL99339.1"/>
    <property type="molecule type" value="Genomic_DNA"/>
</dbReference>
<keyword evidence="2" id="KW-1185">Reference proteome</keyword>
<protein>
    <submittedName>
        <fullName evidence="3">LTD domain-containing protein</fullName>
    </submittedName>
</protein>
<dbReference type="OrthoDB" id="10029313at2759"/>
<name>A0A183T906_SCHSO</name>